<feature type="domain" description="Endonuclease GajA/Old nuclease/RecF-like AAA" evidence="3">
    <location>
        <begin position="2"/>
        <end position="401"/>
    </location>
</feature>
<keyword evidence="4" id="KW-0547">Nucleotide-binding</keyword>
<dbReference type="PANTHER" id="PTHR41259:SF1">
    <property type="entry name" value="DOUBLE-STRAND BREAK REPAIR RAD50 ATPASE, PUTATIVE-RELATED"/>
    <property type="match status" value="1"/>
</dbReference>
<dbReference type="InterPro" id="IPR041685">
    <property type="entry name" value="AAA_GajA/Old/RecF-like"/>
</dbReference>
<keyword evidence="4" id="KW-0067">ATP-binding</keyword>
<dbReference type="PANTHER" id="PTHR41259">
    <property type="entry name" value="DOUBLE-STRAND BREAK REPAIR RAD50 ATPASE, PUTATIVE-RELATED"/>
    <property type="match status" value="1"/>
</dbReference>
<dbReference type="Gene3D" id="3.40.50.300">
    <property type="entry name" value="P-loop containing nucleotide triphosphate hydrolases"/>
    <property type="match status" value="2"/>
</dbReference>
<dbReference type="SUPFAM" id="SSF52540">
    <property type="entry name" value="P-loop containing nucleoside triphosphate hydrolases"/>
    <property type="match status" value="1"/>
</dbReference>
<gene>
    <name evidence="4" type="ORF">COM45_06155</name>
</gene>
<protein>
    <submittedName>
        <fullName evidence="4">ATP-binding protein</fullName>
    </submittedName>
</protein>
<accession>A0A2A4AKD7</accession>
<dbReference type="EMBL" id="NWBP01000021">
    <property type="protein sequence ID" value="PCC82941.1"/>
    <property type="molecule type" value="Genomic_DNA"/>
</dbReference>
<keyword evidence="1" id="KW-0175">Coiled coil</keyword>
<sequence>MMRLHSLEIWNVRGVEHLRIEQLPETGVVVIHGENEAGKSTIVEAIDTVLTEKHTGAAKKIKALKPVDRDAGPEVELEVTVGPYHFRIHKRWLKKKMSELRVLAPRAAQFTGGEADDELDRILNEHLDRQLLDALFLRQDDLGSGVAAVGIPSVTNALEEASGMDTAAAEDSELVNRVQREYEKYFTARTGQPAKELKDAQERYNAAELAHNEATEALRQLDDVVVKHEAAQLAKRDAEEALPAAQAELAEREKDVVEARAALEKIEAQREVVDRAAADVEAKKEALERRRSAVEEVSRAAANLAALATMVEELSASVEDEKEARSALEEKLERANQTYEKARANLQYARKAHKKKEREALGERLEHLGKLDKELADRRAEVAQAPEVANLKDIEQAANEVQVQERVFAAAAAKLVISGEGEFEVDGEVQQTDDNTQTIQLRDGMKFAFGKIQATYQAAAGDTSADTVAQARTRLAQLLEDAGCEDLAAAQKLREEFLEKQRAVVQAQREFKAALGTDDLGELEAKYAAQSADFEEPREHEGTDVSEEALDLSSAEAAEEAARSEVTMAEKELAPYRDSQAATQLAAAQARHESAANQYAAAEEALRNARDAATDADVEEALHAAKVQLEQQRERLRELSAIDVDTVFALHKGAEEQVRSLNNAILSADGDMREYVGRIEMHSGVAERLAAASAELEISREVLAAVEKRANAARYLRELLLKHRDAARQRYAAPFVTKLNALARTVFGGDVDFELSEELVVTARSRNGQTIDMGSLSGGAKEQLAILTRFAIAGLVQESGVPVIVDDALGSTDTTRLNLMSTLFAQVGKHSQVLVLTCMPQRYARVPERTELAMDALKV</sequence>
<dbReference type="InterPro" id="IPR027417">
    <property type="entry name" value="P-loop_NTPase"/>
</dbReference>
<evidence type="ECO:0000259" key="3">
    <source>
        <dbReference type="Pfam" id="PF13175"/>
    </source>
</evidence>
<proteinExistence type="predicted"/>
<evidence type="ECO:0000313" key="4">
    <source>
        <dbReference type="EMBL" id="PCC82941.1"/>
    </source>
</evidence>
<reference evidence="4 5" key="1">
    <citation type="submission" date="2017-09" db="EMBL/GenBank/DDBJ databases">
        <title>Draft Genome Sequence of Corynebacterium accolens AH4003.</title>
        <authorList>
            <person name="Chen Y."/>
            <person name="Oosthuysen W.F."/>
            <person name="Kelley S."/>
            <person name="Horswill A."/>
        </authorList>
    </citation>
    <scope>NUCLEOTIDE SEQUENCE [LARGE SCALE GENOMIC DNA]</scope>
    <source>
        <strain evidence="4 5">AH4003</strain>
    </source>
</reference>
<feature type="coiled-coil region" evidence="1">
    <location>
        <begin position="197"/>
        <end position="359"/>
    </location>
</feature>
<comment type="caution">
    <text evidence="4">The sequence shown here is derived from an EMBL/GenBank/DDBJ whole genome shotgun (WGS) entry which is preliminary data.</text>
</comment>
<organism evidence="4 5">
    <name type="scientific">Corynebacterium accolens</name>
    <dbReference type="NCBI Taxonomy" id="38284"/>
    <lineage>
        <taxon>Bacteria</taxon>
        <taxon>Bacillati</taxon>
        <taxon>Actinomycetota</taxon>
        <taxon>Actinomycetes</taxon>
        <taxon>Mycobacteriales</taxon>
        <taxon>Corynebacteriaceae</taxon>
        <taxon>Corynebacterium</taxon>
    </lineage>
</organism>
<dbReference type="AlphaFoldDB" id="A0A2A4AKD7"/>
<dbReference type="GO" id="GO:0005524">
    <property type="term" value="F:ATP binding"/>
    <property type="evidence" value="ECO:0007669"/>
    <property type="project" value="UniProtKB-KW"/>
</dbReference>
<dbReference type="Pfam" id="PF13175">
    <property type="entry name" value="AAA_15"/>
    <property type="match status" value="1"/>
</dbReference>
<evidence type="ECO:0000313" key="5">
    <source>
        <dbReference type="Proteomes" id="UP000218690"/>
    </source>
</evidence>
<feature type="region of interest" description="Disordered" evidence="2">
    <location>
        <begin position="529"/>
        <end position="559"/>
    </location>
</feature>
<evidence type="ECO:0000256" key="1">
    <source>
        <dbReference type="SAM" id="Coils"/>
    </source>
</evidence>
<name>A0A2A4AKD7_9CORY</name>
<dbReference type="Proteomes" id="UP000218690">
    <property type="component" value="Unassembled WGS sequence"/>
</dbReference>
<evidence type="ECO:0000256" key="2">
    <source>
        <dbReference type="SAM" id="MobiDB-lite"/>
    </source>
</evidence>